<feature type="region of interest" description="Disordered" evidence="1">
    <location>
        <begin position="1"/>
        <end position="34"/>
    </location>
</feature>
<name>A0A1A2Z710_9MYCO</name>
<protein>
    <submittedName>
        <fullName evidence="2">Uncharacterized protein</fullName>
    </submittedName>
</protein>
<evidence type="ECO:0000313" key="2">
    <source>
        <dbReference type="EMBL" id="OBI44941.1"/>
    </source>
</evidence>
<dbReference type="Proteomes" id="UP000091846">
    <property type="component" value="Unassembled WGS sequence"/>
</dbReference>
<dbReference type="EMBL" id="LZKI01000034">
    <property type="protein sequence ID" value="OBI44941.1"/>
    <property type="molecule type" value="Genomic_DNA"/>
</dbReference>
<accession>A0A1A2Z710</accession>
<comment type="caution">
    <text evidence="2">The sequence shown here is derived from an EMBL/GenBank/DDBJ whole genome shotgun (WGS) entry which is preliminary data.</text>
</comment>
<reference evidence="2 3" key="1">
    <citation type="submission" date="2016-06" db="EMBL/GenBank/DDBJ databases">
        <authorList>
            <person name="Kjaerup R.B."/>
            <person name="Dalgaard T.S."/>
            <person name="Juul-Madsen H.R."/>
        </authorList>
    </citation>
    <scope>NUCLEOTIDE SEQUENCE [LARGE SCALE GENOMIC DNA]</scope>
    <source>
        <strain evidence="2 3">E1334</strain>
    </source>
</reference>
<dbReference type="AlphaFoldDB" id="A0A1A2Z710"/>
<proteinExistence type="predicted"/>
<sequence length="73" mass="7783">MSDEDAGPRSAPGPSRTLAVERPGSAAGRDRTGRDRVRYRLRIGAHGRRRVGEQTFGVGPTSEIVAQGVPLTL</sequence>
<evidence type="ECO:0000256" key="1">
    <source>
        <dbReference type="SAM" id="MobiDB-lite"/>
    </source>
</evidence>
<evidence type="ECO:0000313" key="3">
    <source>
        <dbReference type="Proteomes" id="UP000091846"/>
    </source>
</evidence>
<organism evidence="2 3">
    <name type="scientific">Mycobacterium colombiense</name>
    <dbReference type="NCBI Taxonomy" id="339268"/>
    <lineage>
        <taxon>Bacteria</taxon>
        <taxon>Bacillati</taxon>
        <taxon>Actinomycetota</taxon>
        <taxon>Actinomycetes</taxon>
        <taxon>Mycobacteriales</taxon>
        <taxon>Mycobacteriaceae</taxon>
        <taxon>Mycobacterium</taxon>
        <taxon>Mycobacterium avium complex (MAC)</taxon>
    </lineage>
</organism>
<gene>
    <name evidence="2" type="ORF">A5708_15655</name>
</gene>